<feature type="domain" description="M23ase beta-sheet core" evidence="1">
    <location>
        <begin position="216"/>
        <end position="314"/>
    </location>
</feature>
<dbReference type="Gene3D" id="2.70.70.10">
    <property type="entry name" value="Glucose Permease (Domain IIA)"/>
    <property type="match status" value="1"/>
</dbReference>
<organism evidence="2 3">
    <name type="scientific">Cochleicola gelatinilyticus</name>
    <dbReference type="NCBI Taxonomy" id="1763537"/>
    <lineage>
        <taxon>Bacteria</taxon>
        <taxon>Pseudomonadati</taxon>
        <taxon>Bacteroidota</taxon>
        <taxon>Flavobacteriia</taxon>
        <taxon>Flavobacteriales</taxon>
        <taxon>Flavobacteriaceae</taxon>
        <taxon>Cochleicola</taxon>
    </lineage>
</organism>
<dbReference type="STRING" id="1763537.ULVI_04725"/>
<dbReference type="AlphaFoldDB" id="A0A167IV50"/>
<dbReference type="SUPFAM" id="SSF51261">
    <property type="entry name" value="Duplicated hybrid motif"/>
    <property type="match status" value="1"/>
</dbReference>
<dbReference type="InterPro" id="IPR050570">
    <property type="entry name" value="Cell_wall_metabolism_enzyme"/>
</dbReference>
<accession>A0A167IV50</accession>
<evidence type="ECO:0000313" key="2">
    <source>
        <dbReference type="EMBL" id="OAB80048.1"/>
    </source>
</evidence>
<keyword evidence="3" id="KW-1185">Reference proteome</keyword>
<gene>
    <name evidence="2" type="ORF">ULVI_04725</name>
</gene>
<dbReference type="Gene3D" id="2.30.30.40">
    <property type="entry name" value="SH3 Domains"/>
    <property type="match status" value="1"/>
</dbReference>
<evidence type="ECO:0000259" key="1">
    <source>
        <dbReference type="Pfam" id="PF01551"/>
    </source>
</evidence>
<dbReference type="InterPro" id="IPR016047">
    <property type="entry name" value="M23ase_b-sheet_dom"/>
</dbReference>
<dbReference type="Pfam" id="PF01551">
    <property type="entry name" value="Peptidase_M23"/>
    <property type="match status" value="1"/>
</dbReference>
<dbReference type="Proteomes" id="UP000077013">
    <property type="component" value="Unassembled WGS sequence"/>
</dbReference>
<dbReference type="CDD" id="cd12797">
    <property type="entry name" value="M23_peptidase"/>
    <property type="match status" value="1"/>
</dbReference>
<protein>
    <recommendedName>
        <fullName evidence="1">M23ase beta-sheet core domain-containing protein</fullName>
    </recommendedName>
</protein>
<dbReference type="PANTHER" id="PTHR21666:SF268">
    <property type="entry name" value="PEPTIDASE M23 DOMAIN-CONTAINING PROTEIN"/>
    <property type="match status" value="1"/>
</dbReference>
<sequence>MWYIIYLGNMVRFLLYNNPMKYASYLIVGLLLLGISSCTEIQKAADVITNPSAKEVYARNFEKNDSLFLLWETRFEEAKKDSLQVLLPYAESGIFSEKILFPYSYDLQLREGERLVVEIEKPLDSTQVFIDLFKKSQDTVAPLKLIKSSEIDIPHLSEAITEYGWYKVIIQSGIGERIPFKLKIYTQPTYGFPVSGAGNKNIQSFWADPRDGGSRSHEGVDIFAKRGTPVVAITDGRVSSTGDRGLGGKQVWLRDGLFGKTMYYAHLDSIATTTGKRVKQGDTLGFVGNTGNARTTAPHLHFGIYKTASGAINPLPYIKRTDLPEISWENTMIKGSVKRNTTLQKAPISGFETIATLKKGDTVAVLGKHEAWLHVRTKDLIKGFIQERFVNELPSN</sequence>
<proteinExistence type="predicted"/>
<dbReference type="EMBL" id="LRXL01000026">
    <property type="protein sequence ID" value="OAB80048.1"/>
    <property type="molecule type" value="Genomic_DNA"/>
</dbReference>
<reference evidence="2 3" key="1">
    <citation type="submission" date="2016-02" db="EMBL/GenBank/DDBJ databases">
        <title>Ulvibacter sp. LPB0005, isolated from Thais luteostoma.</title>
        <authorList>
            <person name="Shin S.-K."/>
            <person name="Yi H."/>
        </authorList>
    </citation>
    <scope>NUCLEOTIDE SEQUENCE [LARGE SCALE GENOMIC DNA]</scope>
    <source>
        <strain evidence="2 3">LPB0005</strain>
    </source>
</reference>
<dbReference type="InterPro" id="IPR011055">
    <property type="entry name" value="Dup_hybrid_motif"/>
</dbReference>
<evidence type="ECO:0000313" key="3">
    <source>
        <dbReference type="Proteomes" id="UP000077013"/>
    </source>
</evidence>
<dbReference type="PANTHER" id="PTHR21666">
    <property type="entry name" value="PEPTIDASE-RELATED"/>
    <property type="match status" value="1"/>
</dbReference>
<dbReference type="GO" id="GO:0004222">
    <property type="term" value="F:metalloendopeptidase activity"/>
    <property type="evidence" value="ECO:0007669"/>
    <property type="project" value="TreeGrafter"/>
</dbReference>
<comment type="caution">
    <text evidence="2">The sequence shown here is derived from an EMBL/GenBank/DDBJ whole genome shotgun (WGS) entry which is preliminary data.</text>
</comment>
<name>A0A167IV50_9FLAO</name>